<feature type="region of interest" description="Disordered" evidence="1">
    <location>
        <begin position="88"/>
        <end position="118"/>
    </location>
</feature>
<dbReference type="AlphaFoldDB" id="A0A383UJU6"/>
<feature type="region of interest" description="Disordered" evidence="1">
    <location>
        <begin position="1"/>
        <end position="21"/>
    </location>
</feature>
<name>A0A383UJU6_BLUHO</name>
<dbReference type="EMBL" id="UNSH01000011">
    <property type="protein sequence ID" value="SZF00563.1"/>
    <property type="molecule type" value="Genomic_DNA"/>
</dbReference>
<accession>A0A383UJU6</accession>
<evidence type="ECO:0000313" key="2">
    <source>
        <dbReference type="EMBL" id="SZF00563.1"/>
    </source>
</evidence>
<evidence type="ECO:0008006" key="4">
    <source>
        <dbReference type="Google" id="ProtNLM"/>
    </source>
</evidence>
<organism evidence="2 3">
    <name type="scientific">Blumeria hordei</name>
    <name type="common">Barley powdery mildew</name>
    <name type="synonym">Blumeria graminis f. sp. hordei</name>
    <dbReference type="NCBI Taxonomy" id="2867405"/>
    <lineage>
        <taxon>Eukaryota</taxon>
        <taxon>Fungi</taxon>
        <taxon>Dikarya</taxon>
        <taxon>Ascomycota</taxon>
        <taxon>Pezizomycotina</taxon>
        <taxon>Leotiomycetes</taxon>
        <taxon>Erysiphales</taxon>
        <taxon>Erysiphaceae</taxon>
        <taxon>Blumeria</taxon>
    </lineage>
</organism>
<dbReference type="Proteomes" id="UP000275772">
    <property type="component" value="Unassembled WGS sequence"/>
</dbReference>
<feature type="region of interest" description="Disordered" evidence="1">
    <location>
        <begin position="190"/>
        <end position="213"/>
    </location>
</feature>
<gene>
    <name evidence="2" type="ORF">BLGHR1_11305</name>
</gene>
<feature type="compositionally biased region" description="Basic and acidic residues" evidence="1">
    <location>
        <begin position="100"/>
        <end position="115"/>
    </location>
</feature>
<sequence length="543" mass="59580">MAPGYRSSSRRHNRTVHNDHDVYEGLPVRQWRRETVTVAPSSAQDNITAQSDIWAIELPYGMPKDSHLLPQHSQELLRAARSGKIYKRSAPAEEEETDPEATHGTKLEKKEDSPQERGFTVRTWKQIPRHLEVPNVDFLARRRKDSTVRFETLSKSQPLTASKVISQKLEVASGEPVQGFSVTHTHVDAETDSSHATKDVNGTIDGHAGIPTPLKRKGVFRKKMNVLGRSKRKKLLMTSCTAANNFGDSAAVSHVVNSEQVPSLITVNNEDIEICGDSLANVDDWDGDDGEDADENENEIDVEEDYELTPNQASPSKIGLIPSEQGVSTFHEEKKIFENISNLEIPIEQDHQESSLNSATEAILTVTSTVESNAVAELSPRMGFPKESLSHSIAQGLDNAEITQEIKQEITSNKNSSLILPENQSMIPKEVCTTTTISEKSIIFSTVDAKNIQSLTTVDVSTSKIEDPKNVDPAGSILEHPTPNSSNHSSISPAQNLAPCTKSEETSSEPMQGIEIEARDPQAVKEVSNDTSFPDLLGTEAPS</sequence>
<evidence type="ECO:0000256" key="1">
    <source>
        <dbReference type="SAM" id="MobiDB-lite"/>
    </source>
</evidence>
<dbReference type="VEuPathDB" id="FungiDB:BLGHR1_11305"/>
<evidence type="ECO:0000313" key="3">
    <source>
        <dbReference type="Proteomes" id="UP000275772"/>
    </source>
</evidence>
<reference evidence="2 3" key="1">
    <citation type="submission" date="2017-11" db="EMBL/GenBank/DDBJ databases">
        <authorList>
            <person name="Kracher B."/>
        </authorList>
    </citation>
    <scope>NUCLEOTIDE SEQUENCE [LARGE SCALE GENOMIC DNA]</scope>
    <source>
        <strain evidence="2 3">RACE1</strain>
    </source>
</reference>
<protein>
    <recommendedName>
        <fullName evidence="4">Lyr family protein</fullName>
    </recommendedName>
</protein>
<feature type="region of interest" description="Disordered" evidence="1">
    <location>
        <begin position="465"/>
        <end position="543"/>
    </location>
</feature>
<proteinExistence type="predicted"/>
<feature type="compositionally biased region" description="Polar residues" evidence="1">
    <location>
        <begin position="482"/>
        <end position="495"/>
    </location>
</feature>